<dbReference type="PIRSF" id="PIRSF038994">
    <property type="entry name" value="NagA"/>
    <property type="match status" value="1"/>
</dbReference>
<dbReference type="CDD" id="cd00854">
    <property type="entry name" value="NagA"/>
    <property type="match status" value="1"/>
</dbReference>
<dbReference type="Gene3D" id="3.20.20.140">
    <property type="entry name" value="Metal-dependent hydrolases"/>
    <property type="match status" value="1"/>
</dbReference>
<evidence type="ECO:0000256" key="6">
    <source>
        <dbReference type="PIRSR" id="PIRSR038994-1"/>
    </source>
</evidence>
<evidence type="ECO:0000313" key="11">
    <source>
        <dbReference type="Proteomes" id="UP000664658"/>
    </source>
</evidence>
<comment type="cofactor">
    <cofactor evidence="8">
        <name>a divalent metal cation</name>
        <dbReference type="ChEBI" id="CHEBI:60240"/>
    </cofactor>
    <text evidence="8">Binds 1 divalent metal cation per subunit.</text>
</comment>
<feature type="binding site" evidence="7">
    <location>
        <position position="231"/>
    </location>
    <ligand>
        <name>substrate</name>
    </ligand>
</feature>
<feature type="binding site" evidence="8">
    <location>
        <position position="220"/>
    </location>
    <ligand>
        <name>Zn(2+)</name>
        <dbReference type="ChEBI" id="CHEBI:29105"/>
    </ligand>
</feature>
<dbReference type="NCBIfam" id="TIGR00221">
    <property type="entry name" value="nagA"/>
    <property type="match status" value="1"/>
</dbReference>
<feature type="binding site" evidence="8">
    <location>
        <position position="199"/>
    </location>
    <ligand>
        <name>Zn(2+)</name>
        <dbReference type="ChEBI" id="CHEBI:29105"/>
    </ligand>
</feature>
<dbReference type="GO" id="GO:0006046">
    <property type="term" value="P:N-acetylglucosamine catabolic process"/>
    <property type="evidence" value="ECO:0007669"/>
    <property type="project" value="TreeGrafter"/>
</dbReference>
<dbReference type="EMBL" id="JAFNAA010000020">
    <property type="protein sequence ID" value="MBO1109516.1"/>
    <property type="molecule type" value="Genomic_DNA"/>
</dbReference>
<dbReference type="GO" id="GO:0046872">
    <property type="term" value="F:metal ion binding"/>
    <property type="evidence" value="ECO:0007669"/>
    <property type="project" value="UniProtKB-KW"/>
</dbReference>
<comment type="similarity">
    <text evidence="1 5">Belongs to the metallo-dependent hydrolases superfamily. NagA family.</text>
</comment>
<feature type="binding site" evidence="7">
    <location>
        <begin position="310"/>
        <end position="312"/>
    </location>
    <ligand>
        <name>substrate</name>
    </ligand>
</feature>
<feature type="binding site" evidence="8">
    <location>
        <position position="133"/>
    </location>
    <ligand>
        <name>Zn(2+)</name>
        <dbReference type="ChEBI" id="CHEBI:29105"/>
    </ligand>
</feature>
<evidence type="ECO:0000256" key="2">
    <source>
        <dbReference type="ARBA" id="ARBA00022723"/>
    </source>
</evidence>
<dbReference type="InterPro" id="IPR011059">
    <property type="entry name" value="Metal-dep_hydrolase_composite"/>
</dbReference>
<comment type="caution">
    <text evidence="10">The sequence shown here is derived from an EMBL/GenBank/DDBJ whole genome shotgun (WGS) entry which is preliminary data.</text>
</comment>
<feature type="binding site" evidence="7">
    <location>
        <begin position="223"/>
        <end position="224"/>
    </location>
    <ligand>
        <name>substrate</name>
    </ligand>
</feature>
<feature type="active site" description="Proton donor/acceptor" evidence="6">
    <location>
        <position position="277"/>
    </location>
</feature>
<dbReference type="Gene3D" id="2.30.40.10">
    <property type="entry name" value="Urease, subunit C, domain 1"/>
    <property type="match status" value="1"/>
</dbReference>
<dbReference type="SUPFAM" id="SSF51556">
    <property type="entry name" value="Metallo-dependent hydrolases"/>
    <property type="match status" value="1"/>
</dbReference>
<reference evidence="10" key="1">
    <citation type="submission" date="2021-03" db="EMBL/GenBank/DDBJ databases">
        <title>Plesiomonas shigelloides zfcc0051, isolated from zebrafish feces.</title>
        <authorList>
            <person name="Vanderhoek Z."/>
            <person name="Gaulke C."/>
        </authorList>
    </citation>
    <scope>NUCLEOTIDE SEQUENCE</scope>
    <source>
        <strain evidence="10">Zfcc0051</strain>
    </source>
</reference>
<dbReference type="AlphaFoldDB" id="A0A8I1W914"/>
<dbReference type="EC" id="3.5.1.25" evidence="10"/>
<protein>
    <submittedName>
        <fullName evidence="10">N-acetylglucosamine-6-phosphate deacetylase</fullName>
        <ecNumber evidence="10">3.5.1.25</ecNumber>
    </submittedName>
</protein>
<sequence length="410" mass="43876">MEFKPQHLRAARILHGEQWLNDAVLSIDEHGMIDAIEPYDAAQHCVVTDLGAVDLLPGLIDSHVHGAAGHDVMDATHEALDGMSCFFSRYGVTAFVATTVSAPAPHIQRALRQIALTCQHGTQGAQLLGAYLEGPFFSAQHKGAHPEHCLHAPTIAELTQWISDAAGHLRTVALAPELPGALECIRYLKAHGIRVMLGHSDATYEQVTTALHAGADGVVHCYNGMRGLHHREPGVVGAALTTPGCYTEIIADGHHVHPAALQVAYCCCQQHLLPITDAMRATGMPDGRYRLGEYKVTVQDGVAMTDSGSLAGSTLTLFSAVNHLRQWLGLSAEEAWLLASRTPARLLGLDNQLGTLEVGKRASLVAVTGLANHADTTSAPQIPFSVLKTWVNGRLVFDTDSAPVREALCI</sequence>
<dbReference type="PANTHER" id="PTHR11113:SF14">
    <property type="entry name" value="N-ACETYLGLUCOSAMINE-6-PHOSPHATE DEACETYLASE"/>
    <property type="match status" value="1"/>
</dbReference>
<evidence type="ECO:0000259" key="9">
    <source>
        <dbReference type="Pfam" id="PF01979"/>
    </source>
</evidence>
<dbReference type="InterPro" id="IPR003764">
    <property type="entry name" value="GlcNAc_6-P_deAcase"/>
</dbReference>
<feature type="binding site" evidence="7">
    <location>
        <position position="144"/>
    </location>
    <ligand>
        <name>substrate</name>
    </ligand>
</feature>
<evidence type="ECO:0000313" key="10">
    <source>
        <dbReference type="EMBL" id="MBO1109516.1"/>
    </source>
</evidence>
<proteinExistence type="inferred from homology"/>
<dbReference type="Pfam" id="PF01979">
    <property type="entry name" value="Amidohydro_1"/>
    <property type="match status" value="1"/>
</dbReference>
<dbReference type="Proteomes" id="UP000664658">
    <property type="component" value="Unassembled WGS sequence"/>
</dbReference>
<organism evidence="10 11">
    <name type="scientific">Plesiomonas shigelloides</name>
    <name type="common">Aeromonas shigelloides</name>
    <dbReference type="NCBI Taxonomy" id="703"/>
    <lineage>
        <taxon>Bacteria</taxon>
        <taxon>Pseudomonadati</taxon>
        <taxon>Pseudomonadota</taxon>
        <taxon>Gammaproteobacteria</taxon>
        <taxon>Enterobacterales</taxon>
        <taxon>Enterobacteriaceae</taxon>
        <taxon>Plesiomonas</taxon>
    </lineage>
</organism>
<dbReference type="PANTHER" id="PTHR11113">
    <property type="entry name" value="N-ACETYLGLUCOSAMINE-6-PHOSPHATE DEACETYLASE"/>
    <property type="match status" value="1"/>
</dbReference>
<evidence type="ECO:0000256" key="4">
    <source>
        <dbReference type="ARBA" id="ARBA00023277"/>
    </source>
</evidence>
<dbReference type="FunFam" id="3.20.20.140:FF:000004">
    <property type="entry name" value="N-acetylglucosamine-6-phosphate deacetylase"/>
    <property type="match status" value="1"/>
</dbReference>
<keyword evidence="4 5" id="KW-0119">Carbohydrate metabolism</keyword>
<evidence type="ECO:0000256" key="8">
    <source>
        <dbReference type="PIRSR" id="PIRSR038994-3"/>
    </source>
</evidence>
<keyword evidence="3 5" id="KW-0378">Hydrolase</keyword>
<evidence type="ECO:0000256" key="5">
    <source>
        <dbReference type="PIRNR" id="PIRNR038994"/>
    </source>
</evidence>
<accession>A0A8I1W914</accession>
<name>A0A8I1W914_PLESH</name>
<dbReference type="InterPro" id="IPR032466">
    <property type="entry name" value="Metal_Hydrolase"/>
</dbReference>
<feature type="domain" description="Amidohydrolase-related" evidence="9">
    <location>
        <begin position="55"/>
        <end position="396"/>
    </location>
</feature>
<evidence type="ECO:0000256" key="3">
    <source>
        <dbReference type="ARBA" id="ARBA00022801"/>
    </source>
</evidence>
<dbReference type="SUPFAM" id="SSF51338">
    <property type="entry name" value="Composite domain of metallo-dependent hydrolases"/>
    <property type="match status" value="1"/>
</dbReference>
<keyword evidence="2 8" id="KW-0479">Metal-binding</keyword>
<dbReference type="RefSeq" id="WP_207542596.1">
    <property type="nucleotide sequence ID" value="NZ_JAFNAA010000020.1"/>
</dbReference>
<dbReference type="InterPro" id="IPR006680">
    <property type="entry name" value="Amidohydro-rel"/>
</dbReference>
<gene>
    <name evidence="10" type="primary">nagA</name>
    <name evidence="10" type="ORF">J2R62_15115</name>
</gene>
<evidence type="ECO:0000256" key="1">
    <source>
        <dbReference type="ARBA" id="ARBA00010716"/>
    </source>
</evidence>
<feature type="binding site" evidence="7">
    <location>
        <position position="255"/>
    </location>
    <ligand>
        <name>substrate</name>
    </ligand>
</feature>
<evidence type="ECO:0000256" key="7">
    <source>
        <dbReference type="PIRSR" id="PIRSR038994-2"/>
    </source>
</evidence>
<dbReference type="GO" id="GO:0008448">
    <property type="term" value="F:N-acetylglucosamine-6-phosphate deacetylase activity"/>
    <property type="evidence" value="ECO:0007669"/>
    <property type="project" value="UniProtKB-EC"/>
</dbReference>